<sequence length="373" mass="40301">MFGPGPKRVLSLDGGGIRGIVTVGMLESVESLLRDTAAPEQRSSFRLSDHFDLIVGTSTGSIIATLLALGASVDEVREHYLSLGPAVFARPRLFGQFLWSKFDHVAFEALLKEKLGERRLNSVDLRTGLVITCKRVDTGSAWILANNPKAKYWPFDQDRLLRDLVRASTAAPSYFAPTEIHVGNGEVGLFLDGAMGGMNNPALAAFLYATASEYGLKWAPGENELSILSLGTGHLKPVFSRQRFRGEAAAGQALFTLKGLLFESQTSAVAVLQALSNSARPFSVNSEIKGFEETLIGGRPLLRFQRFDPPLARTALAEELGIKVSEQQARELASMDNGSPKNMERLLNVGRVLGQRISIGDLVPAQSSAAAMT</sequence>
<evidence type="ECO:0000256" key="3">
    <source>
        <dbReference type="ARBA" id="ARBA00023098"/>
    </source>
</evidence>
<dbReference type="GO" id="GO:0004620">
    <property type="term" value="F:phospholipase activity"/>
    <property type="evidence" value="ECO:0007669"/>
    <property type="project" value="TreeGrafter"/>
</dbReference>
<dbReference type="GO" id="GO:0016020">
    <property type="term" value="C:membrane"/>
    <property type="evidence" value="ECO:0007669"/>
    <property type="project" value="TreeGrafter"/>
</dbReference>
<feature type="short sequence motif" description="DGA/G" evidence="4">
    <location>
        <begin position="192"/>
        <end position="194"/>
    </location>
</feature>
<gene>
    <name evidence="6" type="ORF">ATE48_17415</name>
</gene>
<dbReference type="PANTHER" id="PTHR24185">
    <property type="entry name" value="CALCIUM-INDEPENDENT PHOSPHOLIPASE A2-GAMMA"/>
    <property type="match status" value="1"/>
</dbReference>
<dbReference type="InParanoid" id="A0A1B1ALZ7"/>
<keyword evidence="7" id="KW-1185">Reference proteome</keyword>
<protein>
    <recommendedName>
        <fullName evidence="5">PNPLA domain-containing protein</fullName>
    </recommendedName>
</protein>
<dbReference type="Pfam" id="PF01734">
    <property type="entry name" value="Patatin"/>
    <property type="match status" value="1"/>
</dbReference>
<dbReference type="STRING" id="1759059.ATE48_17415"/>
<evidence type="ECO:0000256" key="2">
    <source>
        <dbReference type="ARBA" id="ARBA00022963"/>
    </source>
</evidence>
<reference evidence="6 7" key="1">
    <citation type="submission" date="2015-11" db="EMBL/GenBank/DDBJ databases">
        <title>Whole-Genome Sequence of Candidatus Oderbacter manganicum from the National Park Lower Oder Valley, Germany.</title>
        <authorList>
            <person name="Braun B."/>
            <person name="Liere K."/>
            <person name="Szewzyk U."/>
        </authorList>
    </citation>
    <scope>NUCLEOTIDE SEQUENCE [LARGE SCALE GENOMIC DNA]</scope>
    <source>
        <strain evidence="6 7">OTSz_A_272</strain>
    </source>
</reference>
<dbReference type="PANTHER" id="PTHR24185:SF1">
    <property type="entry name" value="CALCIUM-INDEPENDENT PHOSPHOLIPASE A2-GAMMA"/>
    <property type="match status" value="1"/>
</dbReference>
<feature type="short sequence motif" description="GXSXG" evidence="4">
    <location>
        <begin position="56"/>
        <end position="60"/>
    </location>
</feature>
<feature type="short sequence motif" description="GXGXXG" evidence="4">
    <location>
        <begin position="14"/>
        <end position="19"/>
    </location>
</feature>
<dbReference type="EMBL" id="CP013244">
    <property type="protein sequence ID" value="ANP47555.1"/>
    <property type="molecule type" value="Genomic_DNA"/>
</dbReference>
<evidence type="ECO:0000313" key="7">
    <source>
        <dbReference type="Proteomes" id="UP000092498"/>
    </source>
</evidence>
<evidence type="ECO:0000259" key="5">
    <source>
        <dbReference type="PROSITE" id="PS51635"/>
    </source>
</evidence>
<dbReference type="Gene3D" id="3.40.1090.10">
    <property type="entry name" value="Cytosolic phospholipase A2 catalytic domain"/>
    <property type="match status" value="1"/>
</dbReference>
<name>A0A1B1ALZ7_9PROT</name>
<dbReference type="AlphaFoldDB" id="A0A1B1ALZ7"/>
<feature type="domain" description="PNPLA" evidence="5">
    <location>
        <begin position="10"/>
        <end position="206"/>
    </location>
</feature>
<evidence type="ECO:0000313" key="6">
    <source>
        <dbReference type="EMBL" id="ANP47555.1"/>
    </source>
</evidence>
<feature type="active site" description="Nucleophile" evidence="4">
    <location>
        <position position="58"/>
    </location>
</feature>
<dbReference type="GO" id="GO:0006631">
    <property type="term" value="P:fatty acid metabolic process"/>
    <property type="evidence" value="ECO:0007669"/>
    <property type="project" value="TreeGrafter"/>
</dbReference>
<dbReference type="GO" id="GO:0016042">
    <property type="term" value="P:lipid catabolic process"/>
    <property type="evidence" value="ECO:0007669"/>
    <property type="project" value="UniProtKB-UniRule"/>
</dbReference>
<keyword evidence="2 4" id="KW-0442">Lipid degradation</keyword>
<dbReference type="Proteomes" id="UP000092498">
    <property type="component" value="Chromosome"/>
</dbReference>
<keyword evidence="3 4" id="KW-0443">Lipid metabolism</keyword>
<keyword evidence="1 4" id="KW-0378">Hydrolase</keyword>
<organism evidence="6 7">
    <name type="scientific">Candidatus Viadribacter manganicus</name>
    <dbReference type="NCBI Taxonomy" id="1759059"/>
    <lineage>
        <taxon>Bacteria</taxon>
        <taxon>Pseudomonadati</taxon>
        <taxon>Pseudomonadota</taxon>
        <taxon>Alphaproteobacteria</taxon>
        <taxon>Hyphomonadales</taxon>
        <taxon>Hyphomonadaceae</taxon>
        <taxon>Candidatus Viadribacter</taxon>
    </lineage>
</organism>
<dbReference type="SUPFAM" id="SSF52151">
    <property type="entry name" value="FabD/lysophospholipase-like"/>
    <property type="match status" value="1"/>
</dbReference>
<accession>A0A1B1ALZ7</accession>
<dbReference type="InterPro" id="IPR002641">
    <property type="entry name" value="PNPLA_dom"/>
</dbReference>
<feature type="active site" description="Proton acceptor" evidence="4">
    <location>
        <position position="192"/>
    </location>
</feature>
<proteinExistence type="predicted"/>
<dbReference type="PROSITE" id="PS51635">
    <property type="entry name" value="PNPLA"/>
    <property type="match status" value="1"/>
</dbReference>
<evidence type="ECO:0000256" key="1">
    <source>
        <dbReference type="ARBA" id="ARBA00022801"/>
    </source>
</evidence>
<dbReference type="InterPro" id="IPR016035">
    <property type="entry name" value="Acyl_Trfase/lysoPLipase"/>
</dbReference>
<dbReference type="KEGG" id="cbot:ATE48_17415"/>
<evidence type="ECO:0000256" key="4">
    <source>
        <dbReference type="PROSITE-ProRule" id="PRU01161"/>
    </source>
</evidence>